<dbReference type="AlphaFoldDB" id="A0AAV3RK85"/>
<feature type="region of interest" description="Disordered" evidence="1">
    <location>
        <begin position="1"/>
        <end position="101"/>
    </location>
</feature>
<evidence type="ECO:0000313" key="2">
    <source>
        <dbReference type="EMBL" id="GAA0177593.1"/>
    </source>
</evidence>
<evidence type="ECO:0000313" key="3">
    <source>
        <dbReference type="Proteomes" id="UP001454036"/>
    </source>
</evidence>
<protein>
    <submittedName>
        <fullName evidence="2">Uncharacterized protein</fullName>
    </submittedName>
</protein>
<comment type="caution">
    <text evidence="2">The sequence shown here is derived from an EMBL/GenBank/DDBJ whole genome shotgun (WGS) entry which is preliminary data.</text>
</comment>
<accession>A0AAV3RK85</accession>
<organism evidence="2 3">
    <name type="scientific">Lithospermum erythrorhizon</name>
    <name type="common">Purple gromwell</name>
    <name type="synonym">Lithospermum officinale var. erythrorhizon</name>
    <dbReference type="NCBI Taxonomy" id="34254"/>
    <lineage>
        <taxon>Eukaryota</taxon>
        <taxon>Viridiplantae</taxon>
        <taxon>Streptophyta</taxon>
        <taxon>Embryophyta</taxon>
        <taxon>Tracheophyta</taxon>
        <taxon>Spermatophyta</taxon>
        <taxon>Magnoliopsida</taxon>
        <taxon>eudicotyledons</taxon>
        <taxon>Gunneridae</taxon>
        <taxon>Pentapetalae</taxon>
        <taxon>asterids</taxon>
        <taxon>lamiids</taxon>
        <taxon>Boraginales</taxon>
        <taxon>Boraginaceae</taxon>
        <taxon>Boraginoideae</taxon>
        <taxon>Lithospermeae</taxon>
        <taxon>Lithospermum</taxon>
    </lineage>
</organism>
<feature type="compositionally biased region" description="Basic and acidic residues" evidence="1">
    <location>
        <begin position="83"/>
        <end position="101"/>
    </location>
</feature>
<name>A0AAV3RK85_LITER</name>
<feature type="compositionally biased region" description="Basic and acidic residues" evidence="1">
    <location>
        <begin position="44"/>
        <end position="67"/>
    </location>
</feature>
<proteinExistence type="predicted"/>
<dbReference type="Proteomes" id="UP001454036">
    <property type="component" value="Unassembled WGS sequence"/>
</dbReference>
<sequence length="101" mass="11273">MAGHGQVARRNRFGPAPDLHRIWAKGGAPQRKRAPDLRRRKRATEKASDRGGGDKRMATDMGAERRRGSGRNPADLGQWNSAAEERKREKEEGEERKGLTG</sequence>
<evidence type="ECO:0000256" key="1">
    <source>
        <dbReference type="SAM" id="MobiDB-lite"/>
    </source>
</evidence>
<keyword evidence="3" id="KW-1185">Reference proteome</keyword>
<dbReference type="EMBL" id="BAABME010010334">
    <property type="protein sequence ID" value="GAA0177593.1"/>
    <property type="molecule type" value="Genomic_DNA"/>
</dbReference>
<gene>
    <name evidence="2" type="ORF">LIER_29724</name>
</gene>
<reference evidence="2 3" key="1">
    <citation type="submission" date="2024-01" db="EMBL/GenBank/DDBJ databases">
        <title>The complete chloroplast genome sequence of Lithospermum erythrorhizon: insights into the phylogenetic relationship among Boraginaceae species and the maternal lineages of purple gromwells.</title>
        <authorList>
            <person name="Okada T."/>
            <person name="Watanabe K."/>
        </authorList>
    </citation>
    <scope>NUCLEOTIDE SEQUENCE [LARGE SCALE GENOMIC DNA]</scope>
</reference>